<dbReference type="InterPro" id="IPR036760">
    <property type="entry name" value="SspB-like_sf"/>
</dbReference>
<keyword evidence="2" id="KW-0378">Hydrolase</keyword>
<evidence type="ECO:0000256" key="1">
    <source>
        <dbReference type="SAM" id="MobiDB-lite"/>
    </source>
</evidence>
<sequence length="90" mass="9815">MEFVKEGQIVLNLSASATRNLTMDNDWVQFSARFGGVSRELHIPISAVVGIFARENGEGMGFAVEKQTDISSPPETDPPKPTKPSLKIVK</sequence>
<keyword evidence="3" id="KW-1185">Reference proteome</keyword>
<dbReference type="Proteomes" id="UP000286806">
    <property type="component" value="Unassembled WGS sequence"/>
</dbReference>
<dbReference type="Gene3D" id="2.30.30.220">
    <property type="entry name" value="SspB-like"/>
    <property type="match status" value="1"/>
</dbReference>
<gene>
    <name evidence="2" type="ORF">SFMTTN_2314</name>
</gene>
<accession>A0A401JFT2</accession>
<evidence type="ECO:0000313" key="2">
    <source>
        <dbReference type="EMBL" id="GBL46500.1"/>
    </source>
</evidence>
<dbReference type="InterPro" id="IPR007481">
    <property type="entry name" value="SspB"/>
</dbReference>
<feature type="region of interest" description="Disordered" evidence="1">
    <location>
        <begin position="65"/>
        <end position="90"/>
    </location>
</feature>
<dbReference type="GO" id="GO:0005840">
    <property type="term" value="C:ribosome"/>
    <property type="evidence" value="ECO:0007669"/>
    <property type="project" value="TreeGrafter"/>
</dbReference>
<dbReference type="GO" id="GO:0005829">
    <property type="term" value="C:cytosol"/>
    <property type="evidence" value="ECO:0007669"/>
    <property type="project" value="TreeGrafter"/>
</dbReference>
<dbReference type="GO" id="GO:0008233">
    <property type="term" value="F:peptidase activity"/>
    <property type="evidence" value="ECO:0007669"/>
    <property type="project" value="UniProtKB-KW"/>
</dbReference>
<protein>
    <submittedName>
        <fullName evidence="2">ClpXP protease specificity-enhancing factor</fullName>
    </submittedName>
</protein>
<dbReference type="GO" id="GO:0006508">
    <property type="term" value="P:proteolysis"/>
    <property type="evidence" value="ECO:0007669"/>
    <property type="project" value="UniProtKB-KW"/>
</dbReference>
<dbReference type="AlphaFoldDB" id="A0A401JFT2"/>
<dbReference type="PANTHER" id="PTHR37486:SF1">
    <property type="entry name" value="STRINGENT STARVATION PROTEIN B"/>
    <property type="match status" value="1"/>
</dbReference>
<reference evidence="2 3" key="1">
    <citation type="journal article" date="2019" name="Front. Microbiol.">
        <title>Genomes of Neutrophilic Sulfur-Oxidizing Chemolithoautotrophs Representing 9 Proteobacterial Species From 8 Genera.</title>
        <authorList>
            <person name="Watanabe T."/>
            <person name="Kojima H."/>
            <person name="Umezawa K."/>
            <person name="Hori C."/>
            <person name="Takasuka T.E."/>
            <person name="Kato Y."/>
            <person name="Fukui M."/>
        </authorList>
    </citation>
    <scope>NUCLEOTIDE SEQUENCE [LARGE SCALE GENOMIC DNA]</scope>
    <source>
        <strain evidence="2 3">TTN</strain>
    </source>
</reference>
<comment type="caution">
    <text evidence="2">The sequence shown here is derived from an EMBL/GenBank/DDBJ whole genome shotgun (WGS) entry which is preliminary data.</text>
</comment>
<evidence type="ECO:0000313" key="3">
    <source>
        <dbReference type="Proteomes" id="UP000286806"/>
    </source>
</evidence>
<dbReference type="EMBL" id="BGOW01000020">
    <property type="protein sequence ID" value="GBL46500.1"/>
    <property type="molecule type" value="Genomic_DNA"/>
</dbReference>
<proteinExistence type="predicted"/>
<dbReference type="Pfam" id="PF04386">
    <property type="entry name" value="SspB"/>
    <property type="match status" value="1"/>
</dbReference>
<dbReference type="SUPFAM" id="SSF101738">
    <property type="entry name" value="SspB-like"/>
    <property type="match status" value="1"/>
</dbReference>
<dbReference type="PANTHER" id="PTHR37486">
    <property type="entry name" value="STRINGENT STARVATION PROTEIN B"/>
    <property type="match status" value="1"/>
</dbReference>
<dbReference type="GO" id="GO:0045732">
    <property type="term" value="P:positive regulation of protein catabolic process"/>
    <property type="evidence" value="ECO:0007669"/>
    <property type="project" value="TreeGrafter"/>
</dbReference>
<organism evidence="2 3">
    <name type="scientific">Sulfuriferula multivorans</name>
    <dbReference type="NCBI Taxonomy" id="1559896"/>
    <lineage>
        <taxon>Bacteria</taxon>
        <taxon>Pseudomonadati</taxon>
        <taxon>Pseudomonadota</taxon>
        <taxon>Betaproteobacteria</taxon>
        <taxon>Nitrosomonadales</taxon>
        <taxon>Sulfuricellaceae</taxon>
        <taxon>Sulfuriferula</taxon>
    </lineage>
</organism>
<name>A0A401JFT2_9PROT</name>
<keyword evidence="2" id="KW-0645">Protease</keyword>